<dbReference type="Gene3D" id="2.40.160.10">
    <property type="entry name" value="Porin"/>
    <property type="match status" value="1"/>
</dbReference>
<sequence length="430" mass="46452">MEKRSTMFKVSALTAAILGVVAMPAQAATGSAAGDQYVEKLNEFLEGASLSTVVVSDTRIRQTDTGDGFNAAFNYSDWNVGVNFASGLTSGDTGVGLDLGGYLSGTLYDQTGNCSEIVLCDGWGSQETAGTFKATKVALKFNNGTVRGDVGLTQMGVGTIGNVWSFVPGTYRGGKAFVDLSGWTLGYGFADQHTASWWETVERTPQGKQAFDFLHSVGLVGAVSDVSVDLGVGQANLTNGGSDDSSTSYTAKFNYAADGWSLGYGIYAVNDKSTYDGLGAHHGIQFAMPLGDVKWDSQVRYTHTKNSAEFSPRTVRAYGSNNGTWQQWWDALSDWNQDSQIAWYNRFNFDLGDGWFAYAGVALSDISEEKVAWDAEYAVNGTIGYSVPNGALKGSTIRFHATHLERDMSDNSDWARQDFRLQVIVPYNFL</sequence>
<reference evidence="2" key="1">
    <citation type="submission" date="2021-12" db="EMBL/GenBank/DDBJ databases">
        <title>Enterovibrio ZSDZ35 sp. nov. and Enterovibrio ZSDZ42 sp. nov., isolated from coastal seawater in Qingdao.</title>
        <authorList>
            <person name="Zhang P."/>
        </authorList>
    </citation>
    <scope>NUCLEOTIDE SEQUENCE</scope>
    <source>
        <strain evidence="2">ZSDZ42</strain>
    </source>
</reference>
<proteinExistence type="predicted"/>
<evidence type="ECO:0000313" key="3">
    <source>
        <dbReference type="Proteomes" id="UP001149400"/>
    </source>
</evidence>
<protein>
    <submittedName>
        <fullName evidence="2">Porin</fullName>
    </submittedName>
</protein>
<evidence type="ECO:0000256" key="1">
    <source>
        <dbReference type="SAM" id="SignalP"/>
    </source>
</evidence>
<keyword evidence="3" id="KW-1185">Reference proteome</keyword>
<evidence type="ECO:0000313" key="2">
    <source>
        <dbReference type="EMBL" id="MDD1792496.1"/>
    </source>
</evidence>
<comment type="caution">
    <text evidence="2">The sequence shown here is derived from an EMBL/GenBank/DDBJ whole genome shotgun (WGS) entry which is preliminary data.</text>
</comment>
<dbReference type="EMBL" id="JAJUBC010000004">
    <property type="protein sequence ID" value="MDD1792496.1"/>
    <property type="molecule type" value="Genomic_DNA"/>
</dbReference>
<name>A0ABT5QWV6_9GAMM</name>
<gene>
    <name evidence="2" type="ORF">LRP50_05060</name>
</gene>
<feature type="chain" id="PRO_5046862536" evidence="1">
    <location>
        <begin position="28"/>
        <end position="430"/>
    </location>
</feature>
<dbReference type="InterPro" id="IPR023614">
    <property type="entry name" value="Porin_dom_sf"/>
</dbReference>
<organism evidence="2 3">
    <name type="scientific">Enterovibrio gelatinilyticus</name>
    <dbReference type="NCBI Taxonomy" id="2899819"/>
    <lineage>
        <taxon>Bacteria</taxon>
        <taxon>Pseudomonadati</taxon>
        <taxon>Pseudomonadota</taxon>
        <taxon>Gammaproteobacteria</taxon>
        <taxon>Vibrionales</taxon>
        <taxon>Vibrionaceae</taxon>
        <taxon>Enterovibrio</taxon>
    </lineage>
</organism>
<dbReference type="RefSeq" id="WP_274163397.1">
    <property type="nucleotide sequence ID" value="NZ_JAJUBC010000004.1"/>
</dbReference>
<dbReference type="Proteomes" id="UP001149400">
    <property type="component" value="Unassembled WGS sequence"/>
</dbReference>
<keyword evidence="1" id="KW-0732">Signal</keyword>
<feature type="signal peptide" evidence="1">
    <location>
        <begin position="1"/>
        <end position="27"/>
    </location>
</feature>
<accession>A0ABT5QWV6</accession>